<organism evidence="1 2">
    <name type="scientific">Halonotius aquaticus</name>
    <dbReference type="NCBI Taxonomy" id="2216978"/>
    <lineage>
        <taxon>Archaea</taxon>
        <taxon>Methanobacteriati</taxon>
        <taxon>Methanobacteriota</taxon>
        <taxon>Stenosarchaea group</taxon>
        <taxon>Halobacteria</taxon>
        <taxon>Halobacteriales</taxon>
        <taxon>Haloferacaceae</taxon>
        <taxon>Halonotius</taxon>
    </lineage>
</organism>
<accession>A0A3A6Q1P0</accession>
<protein>
    <recommendedName>
        <fullName evidence="3">GNAT family acetyltransferase</fullName>
    </recommendedName>
</protein>
<comment type="caution">
    <text evidence="1">The sequence shown here is derived from an EMBL/GenBank/DDBJ whole genome shotgun (WGS) entry which is preliminary data.</text>
</comment>
<sequence>MSADPADGDVLTAAVRTADGTGYAAYNERADGSVAPFYVVYADSDRSERYGFICGACGSLAVGMDPMGRLDCEECANSRKASQWDAAYL</sequence>
<gene>
    <name evidence="1" type="ORF">DM826_02385</name>
</gene>
<keyword evidence="2" id="KW-1185">Reference proteome</keyword>
<reference evidence="1 2" key="1">
    <citation type="submission" date="2018-06" db="EMBL/GenBank/DDBJ databases">
        <title>Halonotius sp. F13-13 a new haloarchaeeon isolated from a solar saltern from Isla Cristina, Huelva, Spain.</title>
        <authorList>
            <person name="Duran-Viseras A."/>
            <person name="Sanchez-Porro C."/>
            <person name="Ventosa A."/>
        </authorList>
    </citation>
    <scope>NUCLEOTIDE SEQUENCE [LARGE SCALE GENOMIC DNA]</scope>
    <source>
        <strain evidence="1 2">F13-13</strain>
    </source>
</reference>
<name>A0A3A6Q1P0_9EURY</name>
<dbReference type="AlphaFoldDB" id="A0A3A6Q1P0"/>
<evidence type="ECO:0000313" key="2">
    <source>
        <dbReference type="Proteomes" id="UP000276588"/>
    </source>
</evidence>
<evidence type="ECO:0008006" key="3">
    <source>
        <dbReference type="Google" id="ProtNLM"/>
    </source>
</evidence>
<dbReference type="OrthoDB" id="125295at2157"/>
<dbReference type="EMBL" id="QKNY01000004">
    <property type="protein sequence ID" value="RJX44480.1"/>
    <property type="molecule type" value="Genomic_DNA"/>
</dbReference>
<evidence type="ECO:0000313" key="1">
    <source>
        <dbReference type="EMBL" id="RJX44480.1"/>
    </source>
</evidence>
<dbReference type="RefSeq" id="WP_120101036.1">
    <property type="nucleotide sequence ID" value="NZ_QKNY01000004.1"/>
</dbReference>
<dbReference type="Pfam" id="PF19133">
    <property type="entry name" value="DUF5816"/>
    <property type="match status" value="1"/>
</dbReference>
<proteinExistence type="predicted"/>
<dbReference type="InterPro" id="IPR043854">
    <property type="entry name" value="DUF5816"/>
</dbReference>
<dbReference type="Proteomes" id="UP000276588">
    <property type="component" value="Unassembled WGS sequence"/>
</dbReference>